<gene>
    <name evidence="1" type="ORF">A2845_02005</name>
</gene>
<comment type="caution">
    <text evidence="1">The sequence shown here is derived from an EMBL/GenBank/DDBJ whole genome shotgun (WGS) entry which is preliminary data.</text>
</comment>
<name>A0A1G2CWF6_9BACT</name>
<dbReference type="AlphaFoldDB" id="A0A1G2CWF6"/>
<organism evidence="1 2">
    <name type="scientific">Candidatus Lloydbacteria bacterium RIFCSPHIGHO2_01_FULL_49_22</name>
    <dbReference type="NCBI Taxonomy" id="1798658"/>
    <lineage>
        <taxon>Bacteria</taxon>
        <taxon>Candidatus Lloydiibacteriota</taxon>
    </lineage>
</organism>
<proteinExistence type="predicted"/>
<reference evidence="1 2" key="1">
    <citation type="journal article" date="2016" name="Nat. Commun.">
        <title>Thousands of microbial genomes shed light on interconnected biogeochemical processes in an aquifer system.</title>
        <authorList>
            <person name="Anantharaman K."/>
            <person name="Brown C.T."/>
            <person name="Hug L.A."/>
            <person name="Sharon I."/>
            <person name="Castelle C.J."/>
            <person name="Probst A.J."/>
            <person name="Thomas B.C."/>
            <person name="Singh A."/>
            <person name="Wilkins M.J."/>
            <person name="Karaoz U."/>
            <person name="Brodie E.L."/>
            <person name="Williams K.H."/>
            <person name="Hubbard S.S."/>
            <person name="Banfield J.F."/>
        </authorList>
    </citation>
    <scope>NUCLEOTIDE SEQUENCE [LARGE SCALE GENOMIC DNA]</scope>
</reference>
<dbReference type="Proteomes" id="UP000177122">
    <property type="component" value="Unassembled WGS sequence"/>
</dbReference>
<sequence>MSVSQFPNATSAVMQQLIKLMEDLIPNPHPVIDDDTEVIISAYMCAAIEQIINMQQLPLYHTLDPAIMSQIKSLLDSCR</sequence>
<evidence type="ECO:0000313" key="1">
    <source>
        <dbReference type="EMBL" id="OGZ05030.1"/>
    </source>
</evidence>
<evidence type="ECO:0000313" key="2">
    <source>
        <dbReference type="Proteomes" id="UP000177122"/>
    </source>
</evidence>
<protein>
    <submittedName>
        <fullName evidence="1">Uncharacterized protein</fullName>
    </submittedName>
</protein>
<dbReference type="EMBL" id="MHLI01000016">
    <property type="protein sequence ID" value="OGZ05030.1"/>
    <property type="molecule type" value="Genomic_DNA"/>
</dbReference>
<accession>A0A1G2CWF6</accession>